<gene>
    <name evidence="1" type="ORF">Aory04_000398400</name>
</gene>
<reference evidence="1" key="1">
    <citation type="submission" date="2023-04" db="EMBL/GenBank/DDBJ databases">
        <title>Aspergillus oryzae NBRC 4228.</title>
        <authorList>
            <person name="Ichikawa N."/>
            <person name="Sato H."/>
            <person name="Tonouchi N."/>
        </authorList>
    </citation>
    <scope>NUCLEOTIDE SEQUENCE</scope>
    <source>
        <strain evidence="1">NBRC 4228</strain>
    </source>
</reference>
<proteinExistence type="predicted"/>
<organism evidence="1 2">
    <name type="scientific">Aspergillus oryzae</name>
    <name type="common">Yellow koji mold</name>
    <dbReference type="NCBI Taxonomy" id="5062"/>
    <lineage>
        <taxon>Eukaryota</taxon>
        <taxon>Fungi</taxon>
        <taxon>Dikarya</taxon>
        <taxon>Ascomycota</taxon>
        <taxon>Pezizomycotina</taxon>
        <taxon>Eurotiomycetes</taxon>
        <taxon>Eurotiomycetidae</taxon>
        <taxon>Eurotiales</taxon>
        <taxon>Aspergillaceae</taxon>
        <taxon>Aspergillus</taxon>
        <taxon>Aspergillus subgen. Circumdati</taxon>
    </lineage>
</organism>
<evidence type="ECO:0000313" key="2">
    <source>
        <dbReference type="Proteomes" id="UP001165205"/>
    </source>
</evidence>
<name>A0AAN4YEH6_ASPOZ</name>
<dbReference type="EMBL" id="BSYA01000034">
    <property type="protein sequence ID" value="GMG27337.1"/>
    <property type="molecule type" value="Genomic_DNA"/>
</dbReference>
<dbReference type="Proteomes" id="UP001165205">
    <property type="component" value="Unassembled WGS sequence"/>
</dbReference>
<sequence length="77" mass="8844">MTVALQEDPDLALTKAMHGKSAEEKNAFFAMLKKNNAAHREITNEYVRRWRTEKGIDGTTDEARKERTTEYMGVVNK</sequence>
<dbReference type="AlphaFoldDB" id="A0AAN4YEH6"/>
<evidence type="ECO:0000313" key="1">
    <source>
        <dbReference type="EMBL" id="GMG27337.1"/>
    </source>
</evidence>
<accession>A0AAN4YEH6</accession>
<comment type="caution">
    <text evidence="1">The sequence shown here is derived from an EMBL/GenBank/DDBJ whole genome shotgun (WGS) entry which is preliminary data.</text>
</comment>
<protein>
    <submittedName>
        <fullName evidence="1">Unnamed protein product</fullName>
    </submittedName>
</protein>